<comment type="caution">
    <text evidence="2">The sequence shown here is derived from an EMBL/GenBank/DDBJ whole genome shotgun (WGS) entry which is preliminary data.</text>
</comment>
<dbReference type="InterPro" id="IPR032675">
    <property type="entry name" value="LRR_dom_sf"/>
</dbReference>
<dbReference type="InterPro" id="IPR006566">
    <property type="entry name" value="FBD"/>
</dbReference>
<dbReference type="Pfam" id="PF00646">
    <property type="entry name" value="F-box"/>
    <property type="match status" value="1"/>
</dbReference>
<dbReference type="InterPro" id="IPR036047">
    <property type="entry name" value="F-box-like_dom_sf"/>
</dbReference>
<protein>
    <submittedName>
        <fullName evidence="2">F-box/RNI-like/FBD-like superfamily protein-containing protein</fullName>
    </submittedName>
</protein>
<organism evidence="2 3">
    <name type="scientific">Thalictrum thalictroides</name>
    <name type="common">Rue-anemone</name>
    <name type="synonym">Anemone thalictroides</name>
    <dbReference type="NCBI Taxonomy" id="46969"/>
    <lineage>
        <taxon>Eukaryota</taxon>
        <taxon>Viridiplantae</taxon>
        <taxon>Streptophyta</taxon>
        <taxon>Embryophyta</taxon>
        <taxon>Tracheophyta</taxon>
        <taxon>Spermatophyta</taxon>
        <taxon>Magnoliopsida</taxon>
        <taxon>Ranunculales</taxon>
        <taxon>Ranunculaceae</taxon>
        <taxon>Thalictroideae</taxon>
        <taxon>Thalictrum</taxon>
    </lineage>
</organism>
<dbReference type="AlphaFoldDB" id="A0A7J6V3J4"/>
<dbReference type="OrthoDB" id="612216at2759"/>
<feature type="domain" description="F-box" evidence="1">
    <location>
        <begin position="6"/>
        <end position="59"/>
    </location>
</feature>
<dbReference type="PANTHER" id="PTHR31900">
    <property type="entry name" value="F-BOX/RNI SUPERFAMILY PROTEIN-RELATED"/>
    <property type="match status" value="1"/>
</dbReference>
<dbReference type="SUPFAM" id="SSF81383">
    <property type="entry name" value="F-box domain"/>
    <property type="match status" value="1"/>
</dbReference>
<keyword evidence="3" id="KW-1185">Reference proteome</keyword>
<evidence type="ECO:0000259" key="1">
    <source>
        <dbReference type="PROSITE" id="PS50181"/>
    </source>
</evidence>
<accession>A0A7J6V3J4</accession>
<dbReference type="EMBL" id="JABWDY010039722">
    <property type="protein sequence ID" value="KAF5178705.1"/>
    <property type="molecule type" value="Genomic_DNA"/>
</dbReference>
<dbReference type="Pfam" id="PF24758">
    <property type="entry name" value="LRR_At5g56370"/>
    <property type="match status" value="1"/>
</dbReference>
<dbReference type="Gene3D" id="3.80.10.10">
    <property type="entry name" value="Ribonuclease Inhibitor"/>
    <property type="match status" value="1"/>
</dbReference>
<proteinExistence type="predicted"/>
<dbReference type="SMART" id="SM00256">
    <property type="entry name" value="FBOX"/>
    <property type="match status" value="1"/>
</dbReference>
<dbReference type="Gene3D" id="1.20.1280.50">
    <property type="match status" value="1"/>
</dbReference>
<dbReference type="PANTHER" id="PTHR31900:SF30">
    <property type="entry name" value="SUPERFAMILY PROTEIN, PUTATIVE-RELATED"/>
    <property type="match status" value="1"/>
</dbReference>
<reference evidence="2 3" key="1">
    <citation type="submission" date="2020-06" db="EMBL/GenBank/DDBJ databases">
        <title>Transcriptomic and genomic resources for Thalictrum thalictroides and T. hernandezii: Facilitating candidate gene discovery in an emerging model plant lineage.</title>
        <authorList>
            <person name="Arias T."/>
            <person name="Riano-Pachon D.M."/>
            <person name="Di Stilio V.S."/>
        </authorList>
    </citation>
    <scope>NUCLEOTIDE SEQUENCE [LARGE SCALE GENOMIC DNA]</scope>
    <source>
        <strain evidence="3">cv. WT478/WT964</strain>
        <tissue evidence="2">Leaves</tissue>
    </source>
</reference>
<sequence>MAFSSSDRLSCLSDDLLLQILSYLDMKKVVQTSVLSKRWRYVWKSLTVLNLNNQNFTNKLNYEKFIIQVLRDRDRSLSVHKISACYELCYHDEHGLGSWILTALSRNTIQELHLLLNCRTSNLRYYTSNLVISFIFSYDSLRSLHLESIMGKIKLKIQLPPLIDLPLLTNLRLTSIHNISTEFLDKIFSGCPVLESLHLLNCEVEGSGTKSLTISSRQLKHLVVDIHNLHKSLQFIVVAPNLISFECRHLHETSDFISKEDVESIITCLERLSNITSLTLDRSLLKVLSLWPGELRKSQSPFVFLRYLKLSTSIKPDSLPALIYLLNNSPAIESLAIDILERTHWCATIEDFWEEKLSLQHLKHVKVKDVQGYASELDFLKFLLKNSPTLEKITIFACKELRTYNEGWVKHFTHELLKYPEAPLNVKILFCSM</sequence>
<dbReference type="SUPFAM" id="SSF52047">
    <property type="entry name" value="RNI-like"/>
    <property type="match status" value="1"/>
</dbReference>
<gene>
    <name evidence="2" type="ORF">FRX31_031713</name>
</gene>
<dbReference type="InterPro" id="IPR001810">
    <property type="entry name" value="F-box_dom"/>
</dbReference>
<name>A0A7J6V3J4_THATH</name>
<dbReference type="Pfam" id="PF08387">
    <property type="entry name" value="FBD"/>
    <property type="match status" value="1"/>
</dbReference>
<dbReference type="InterPro" id="IPR055411">
    <property type="entry name" value="LRR_FXL15/At3g58940/PEG3-like"/>
</dbReference>
<evidence type="ECO:0000313" key="2">
    <source>
        <dbReference type="EMBL" id="KAF5178705.1"/>
    </source>
</evidence>
<dbReference type="Proteomes" id="UP000554482">
    <property type="component" value="Unassembled WGS sequence"/>
</dbReference>
<evidence type="ECO:0000313" key="3">
    <source>
        <dbReference type="Proteomes" id="UP000554482"/>
    </source>
</evidence>
<dbReference type="SMART" id="SM00579">
    <property type="entry name" value="FBD"/>
    <property type="match status" value="1"/>
</dbReference>
<dbReference type="InterPro" id="IPR050232">
    <property type="entry name" value="FBL13/AtMIF1-like"/>
</dbReference>
<dbReference type="PROSITE" id="PS50181">
    <property type="entry name" value="FBOX"/>
    <property type="match status" value="1"/>
</dbReference>